<dbReference type="InterPro" id="IPR036249">
    <property type="entry name" value="Thioredoxin-like_sf"/>
</dbReference>
<evidence type="ECO:0000313" key="5">
    <source>
        <dbReference type="Proteomes" id="UP000799436"/>
    </source>
</evidence>
<sequence>MAPPKTDIDLYTAGTPNGQKINITLEELGLNYTVHKIDIAKNVQKEQWFLDINPNGRIPAIVDKTSGRAPKRIFEGASIQLYLCAKYDPKHTISFPYDSDEYWEMVEWLVWMQSGIGPMQGQANHFYRYAPTKIQYAIDRYQTETKRLYQVLNDRLKAERAAGRGLWLVGGRYSIADLCCFSWVNWAEWAGVETKAFPELGEWMGVIQRRPAVEKGVDIPDKFEMKEAMKTKEGEEEYAKHHSNWVMQGMKEDSEKLGK</sequence>
<name>A0A6G1L1S6_9PEZI</name>
<gene>
    <name evidence="4" type="ORF">EJ03DRAFT_330040</name>
</gene>
<proteinExistence type="inferred from homology"/>
<evidence type="ECO:0000259" key="2">
    <source>
        <dbReference type="PROSITE" id="PS50404"/>
    </source>
</evidence>
<dbReference type="SFLD" id="SFLDG01151">
    <property type="entry name" value="Main.2:_Nu-like"/>
    <property type="match status" value="1"/>
</dbReference>
<dbReference type="SFLD" id="SFLDG00358">
    <property type="entry name" value="Main_(cytGST)"/>
    <property type="match status" value="1"/>
</dbReference>
<dbReference type="Gene3D" id="1.20.1050.10">
    <property type="match status" value="1"/>
</dbReference>
<dbReference type="GO" id="GO:0016740">
    <property type="term" value="F:transferase activity"/>
    <property type="evidence" value="ECO:0007669"/>
    <property type="project" value="UniProtKB-KW"/>
</dbReference>
<dbReference type="OrthoDB" id="422574at2759"/>
<comment type="similarity">
    <text evidence="1">Belongs to the GST superfamily.</text>
</comment>
<dbReference type="Proteomes" id="UP000799436">
    <property type="component" value="Unassembled WGS sequence"/>
</dbReference>
<dbReference type="InterPro" id="IPR010987">
    <property type="entry name" value="Glutathione-S-Trfase_C-like"/>
</dbReference>
<dbReference type="SFLD" id="SFLDS00019">
    <property type="entry name" value="Glutathione_Transferase_(cytos"/>
    <property type="match status" value="1"/>
</dbReference>
<keyword evidence="5" id="KW-1185">Reference proteome</keyword>
<dbReference type="InterPro" id="IPR040079">
    <property type="entry name" value="Glutathione_S-Trfase"/>
</dbReference>
<reference evidence="4" key="1">
    <citation type="journal article" date="2020" name="Stud. Mycol.">
        <title>101 Dothideomycetes genomes: a test case for predicting lifestyles and emergence of pathogens.</title>
        <authorList>
            <person name="Haridas S."/>
            <person name="Albert R."/>
            <person name="Binder M."/>
            <person name="Bloem J."/>
            <person name="Labutti K."/>
            <person name="Salamov A."/>
            <person name="Andreopoulos B."/>
            <person name="Baker S."/>
            <person name="Barry K."/>
            <person name="Bills G."/>
            <person name="Bluhm B."/>
            <person name="Cannon C."/>
            <person name="Castanera R."/>
            <person name="Culley D."/>
            <person name="Daum C."/>
            <person name="Ezra D."/>
            <person name="Gonzalez J."/>
            <person name="Henrissat B."/>
            <person name="Kuo A."/>
            <person name="Liang C."/>
            <person name="Lipzen A."/>
            <person name="Lutzoni F."/>
            <person name="Magnuson J."/>
            <person name="Mondo S."/>
            <person name="Nolan M."/>
            <person name="Ohm R."/>
            <person name="Pangilinan J."/>
            <person name="Park H.-J."/>
            <person name="Ramirez L."/>
            <person name="Alfaro M."/>
            <person name="Sun H."/>
            <person name="Tritt A."/>
            <person name="Yoshinaga Y."/>
            <person name="Zwiers L.-H."/>
            <person name="Turgeon B."/>
            <person name="Goodwin S."/>
            <person name="Spatafora J."/>
            <person name="Crous P."/>
            <person name="Grigoriev I."/>
        </authorList>
    </citation>
    <scope>NUCLEOTIDE SEQUENCE</scope>
    <source>
        <strain evidence="4">CBS 116005</strain>
    </source>
</reference>
<dbReference type="Pfam" id="PF13409">
    <property type="entry name" value="GST_N_2"/>
    <property type="match status" value="1"/>
</dbReference>
<dbReference type="SUPFAM" id="SSF47616">
    <property type="entry name" value="GST C-terminal domain-like"/>
    <property type="match status" value="1"/>
</dbReference>
<dbReference type="InterPro" id="IPR004046">
    <property type="entry name" value="GST_C"/>
</dbReference>
<dbReference type="AlphaFoldDB" id="A0A6G1L1S6"/>
<dbReference type="CDD" id="cd03048">
    <property type="entry name" value="GST_N_Ure2p_like"/>
    <property type="match status" value="1"/>
</dbReference>
<dbReference type="Pfam" id="PF00043">
    <property type="entry name" value="GST_C"/>
    <property type="match status" value="1"/>
</dbReference>
<feature type="domain" description="GST C-terminal" evidence="3">
    <location>
        <begin position="98"/>
        <end position="229"/>
    </location>
</feature>
<dbReference type="Gene3D" id="3.40.30.10">
    <property type="entry name" value="Glutaredoxin"/>
    <property type="match status" value="1"/>
</dbReference>
<evidence type="ECO:0000259" key="3">
    <source>
        <dbReference type="PROSITE" id="PS50405"/>
    </source>
</evidence>
<accession>A0A6G1L1S6</accession>
<dbReference type="PANTHER" id="PTHR44051">
    <property type="entry name" value="GLUTATHIONE S-TRANSFERASE-RELATED"/>
    <property type="match status" value="1"/>
</dbReference>
<dbReference type="EMBL" id="ML995870">
    <property type="protein sequence ID" value="KAF2766542.1"/>
    <property type="molecule type" value="Genomic_DNA"/>
</dbReference>
<dbReference type="PANTHER" id="PTHR44051:SF6">
    <property type="entry name" value="GLUTATHIONE S-TRANSFERASE II"/>
    <property type="match status" value="1"/>
</dbReference>
<organism evidence="4 5">
    <name type="scientific">Teratosphaeria nubilosa</name>
    <dbReference type="NCBI Taxonomy" id="161662"/>
    <lineage>
        <taxon>Eukaryota</taxon>
        <taxon>Fungi</taxon>
        <taxon>Dikarya</taxon>
        <taxon>Ascomycota</taxon>
        <taxon>Pezizomycotina</taxon>
        <taxon>Dothideomycetes</taxon>
        <taxon>Dothideomycetidae</taxon>
        <taxon>Mycosphaerellales</taxon>
        <taxon>Teratosphaeriaceae</taxon>
        <taxon>Teratosphaeria</taxon>
    </lineage>
</organism>
<dbReference type="SUPFAM" id="SSF52833">
    <property type="entry name" value="Thioredoxin-like"/>
    <property type="match status" value="1"/>
</dbReference>
<evidence type="ECO:0000313" key="4">
    <source>
        <dbReference type="EMBL" id="KAF2766542.1"/>
    </source>
</evidence>
<dbReference type="PROSITE" id="PS50405">
    <property type="entry name" value="GST_CTER"/>
    <property type="match status" value="1"/>
</dbReference>
<dbReference type="InterPro" id="IPR004045">
    <property type="entry name" value="Glutathione_S-Trfase_N"/>
</dbReference>
<dbReference type="InterPro" id="IPR036282">
    <property type="entry name" value="Glutathione-S-Trfase_C_sf"/>
</dbReference>
<dbReference type="PROSITE" id="PS50404">
    <property type="entry name" value="GST_NTER"/>
    <property type="match status" value="1"/>
</dbReference>
<keyword evidence="4" id="KW-0808">Transferase</keyword>
<feature type="domain" description="GST N-terminal" evidence="2">
    <location>
        <begin position="5"/>
        <end position="91"/>
    </location>
</feature>
<protein>
    <submittedName>
        <fullName evidence="4">Glutathione S-transferase</fullName>
    </submittedName>
</protein>
<evidence type="ECO:0000256" key="1">
    <source>
        <dbReference type="ARBA" id="ARBA00007409"/>
    </source>
</evidence>